<evidence type="ECO:0000256" key="1">
    <source>
        <dbReference type="SAM" id="MobiDB-lite"/>
    </source>
</evidence>
<name>A0A6J7WZQ2_9CAUD</name>
<protein>
    <submittedName>
        <fullName evidence="2">Uncharacterized protein</fullName>
    </submittedName>
</protein>
<evidence type="ECO:0000313" key="2">
    <source>
        <dbReference type="EMBL" id="CAB5221534.1"/>
    </source>
</evidence>
<reference evidence="2" key="1">
    <citation type="submission" date="2020-05" db="EMBL/GenBank/DDBJ databases">
        <authorList>
            <person name="Chiriac C."/>
            <person name="Salcher M."/>
            <person name="Ghai R."/>
            <person name="Kavagutti S V."/>
        </authorList>
    </citation>
    <scope>NUCLEOTIDE SEQUENCE</scope>
</reference>
<dbReference type="EMBL" id="LR798292">
    <property type="protein sequence ID" value="CAB5221534.1"/>
    <property type="molecule type" value="Genomic_DNA"/>
</dbReference>
<accession>A0A6J7WZQ2</accession>
<gene>
    <name evidence="2" type="ORF">UFOVP244_188</name>
</gene>
<organism evidence="2">
    <name type="scientific">uncultured Caudovirales phage</name>
    <dbReference type="NCBI Taxonomy" id="2100421"/>
    <lineage>
        <taxon>Viruses</taxon>
        <taxon>Duplodnaviria</taxon>
        <taxon>Heunggongvirae</taxon>
        <taxon>Uroviricota</taxon>
        <taxon>Caudoviricetes</taxon>
        <taxon>Peduoviridae</taxon>
        <taxon>Maltschvirus</taxon>
        <taxon>Maltschvirus maltsch</taxon>
    </lineage>
</organism>
<sequence>MNIVVMSDWKKEKQIKSSAPQNESKKGRAALEESLNRINIAMAELKAFVGPRFGDSNEI</sequence>
<feature type="region of interest" description="Disordered" evidence="1">
    <location>
        <begin position="1"/>
        <end position="29"/>
    </location>
</feature>
<proteinExistence type="predicted"/>